<feature type="transmembrane region" description="Helical" evidence="7">
    <location>
        <begin position="309"/>
        <end position="331"/>
    </location>
</feature>
<keyword evidence="3 9" id="KW-0808">Transferase</keyword>
<dbReference type="Gene3D" id="3.30.200.20">
    <property type="entry name" value="Phosphorylase Kinase, domain 1"/>
    <property type="match status" value="1"/>
</dbReference>
<dbReference type="Proteomes" id="UP001232536">
    <property type="component" value="Unassembled WGS sequence"/>
</dbReference>
<evidence type="ECO:0000256" key="1">
    <source>
        <dbReference type="ARBA" id="ARBA00012513"/>
    </source>
</evidence>
<dbReference type="InterPro" id="IPR008271">
    <property type="entry name" value="Ser/Thr_kinase_AS"/>
</dbReference>
<organism evidence="9 10">
    <name type="scientific">Actinotalea lenta</name>
    <dbReference type="NCBI Taxonomy" id="3064654"/>
    <lineage>
        <taxon>Bacteria</taxon>
        <taxon>Bacillati</taxon>
        <taxon>Actinomycetota</taxon>
        <taxon>Actinomycetes</taxon>
        <taxon>Micrococcales</taxon>
        <taxon>Cellulomonadaceae</taxon>
        <taxon>Actinotalea</taxon>
    </lineage>
</organism>
<dbReference type="GO" id="GO:0004674">
    <property type="term" value="F:protein serine/threonine kinase activity"/>
    <property type="evidence" value="ECO:0007669"/>
    <property type="project" value="UniProtKB-EC"/>
</dbReference>
<evidence type="ECO:0000313" key="9">
    <source>
        <dbReference type="EMBL" id="MDO8108138.1"/>
    </source>
</evidence>
<name>A0ABT9DB60_9CELL</name>
<dbReference type="SMART" id="SM00220">
    <property type="entry name" value="S_TKc"/>
    <property type="match status" value="1"/>
</dbReference>
<evidence type="ECO:0000313" key="10">
    <source>
        <dbReference type="Proteomes" id="UP001232536"/>
    </source>
</evidence>
<dbReference type="PROSITE" id="PS00108">
    <property type="entry name" value="PROTEIN_KINASE_ST"/>
    <property type="match status" value="1"/>
</dbReference>
<dbReference type="PANTHER" id="PTHR43289:SF6">
    <property type="entry name" value="SERINE_THREONINE-PROTEIN KINASE NEKL-3"/>
    <property type="match status" value="1"/>
</dbReference>
<dbReference type="InterPro" id="IPR000719">
    <property type="entry name" value="Prot_kinase_dom"/>
</dbReference>
<keyword evidence="7" id="KW-1133">Transmembrane helix</keyword>
<evidence type="ECO:0000259" key="8">
    <source>
        <dbReference type="PROSITE" id="PS50011"/>
    </source>
</evidence>
<evidence type="ECO:0000256" key="6">
    <source>
        <dbReference type="ARBA" id="ARBA00022840"/>
    </source>
</evidence>
<evidence type="ECO:0000256" key="7">
    <source>
        <dbReference type="SAM" id="Phobius"/>
    </source>
</evidence>
<keyword evidence="2" id="KW-0723">Serine/threonine-protein kinase</keyword>
<keyword evidence="10" id="KW-1185">Reference proteome</keyword>
<keyword evidence="4" id="KW-0547">Nucleotide-binding</keyword>
<evidence type="ECO:0000256" key="3">
    <source>
        <dbReference type="ARBA" id="ARBA00022679"/>
    </source>
</evidence>
<dbReference type="Pfam" id="PF00069">
    <property type="entry name" value="Pkinase"/>
    <property type="match status" value="1"/>
</dbReference>
<gene>
    <name evidence="9" type="ORF">Q6348_13125</name>
</gene>
<accession>A0ABT9DB60</accession>
<dbReference type="InterPro" id="IPR011009">
    <property type="entry name" value="Kinase-like_dom_sf"/>
</dbReference>
<sequence length="332" mass="35549">MHRLERGFTLAARYLLADRIAAGGMGEVWEAFDTRLQRDVAIKVMHPSTADEVTFARRFRDEALHAGKLSHVNIAAVFDYGEHDGLAFLVMELVRGVTLAELLRLDGALPPDEARSVLGQTALALAVAHEAGIVHRDVKPANILVDHDGVVKLTDFGIARAVHGLSLTRTGEILGTPYYLSPEQALGAEATPASDVYALGVVAHESLTGAKPFDGGTPIATALAHVKDPAPPLPSTVPGDLSELVTECLSKEPTMRPASARRIALRLGLEPPQAPHGLAEITNHRTSEANRTEPETVADQRTHDTKRVAWYWVPISAVAALLAVSLAALALR</sequence>
<dbReference type="RefSeq" id="WP_304601726.1">
    <property type="nucleotide sequence ID" value="NZ_JAUQYO010000001.1"/>
</dbReference>
<evidence type="ECO:0000256" key="2">
    <source>
        <dbReference type="ARBA" id="ARBA00022527"/>
    </source>
</evidence>
<evidence type="ECO:0000256" key="4">
    <source>
        <dbReference type="ARBA" id="ARBA00022741"/>
    </source>
</evidence>
<comment type="caution">
    <text evidence="9">The sequence shown here is derived from an EMBL/GenBank/DDBJ whole genome shotgun (WGS) entry which is preliminary data.</text>
</comment>
<feature type="domain" description="Protein kinase" evidence="8">
    <location>
        <begin position="14"/>
        <end position="269"/>
    </location>
</feature>
<dbReference type="SUPFAM" id="SSF56112">
    <property type="entry name" value="Protein kinase-like (PK-like)"/>
    <property type="match status" value="1"/>
</dbReference>
<keyword evidence="7" id="KW-0812">Transmembrane</keyword>
<protein>
    <recommendedName>
        <fullName evidence="1">non-specific serine/threonine protein kinase</fullName>
        <ecNumber evidence="1">2.7.11.1</ecNumber>
    </recommendedName>
</protein>
<evidence type="ECO:0000256" key="5">
    <source>
        <dbReference type="ARBA" id="ARBA00022777"/>
    </source>
</evidence>
<proteinExistence type="predicted"/>
<reference evidence="9 10" key="1">
    <citation type="submission" date="2023-07" db="EMBL/GenBank/DDBJ databases">
        <title>Description of novel actinomycetes strains, isolated from tidal flat sediment.</title>
        <authorList>
            <person name="Lu C."/>
        </authorList>
    </citation>
    <scope>NUCLEOTIDE SEQUENCE [LARGE SCALE GENOMIC DNA]</scope>
    <source>
        <strain evidence="9 10">SYSU T00b441</strain>
    </source>
</reference>
<keyword evidence="7" id="KW-0472">Membrane</keyword>
<dbReference type="Gene3D" id="1.10.510.10">
    <property type="entry name" value="Transferase(Phosphotransferase) domain 1"/>
    <property type="match status" value="1"/>
</dbReference>
<dbReference type="EMBL" id="JAUQYP010000001">
    <property type="protein sequence ID" value="MDO8108138.1"/>
    <property type="molecule type" value="Genomic_DNA"/>
</dbReference>
<keyword evidence="6" id="KW-0067">ATP-binding</keyword>
<dbReference type="CDD" id="cd14014">
    <property type="entry name" value="STKc_PknB_like"/>
    <property type="match status" value="1"/>
</dbReference>
<dbReference type="PROSITE" id="PS50011">
    <property type="entry name" value="PROTEIN_KINASE_DOM"/>
    <property type="match status" value="1"/>
</dbReference>
<keyword evidence="5 9" id="KW-0418">Kinase</keyword>
<dbReference type="PANTHER" id="PTHR43289">
    <property type="entry name" value="MITOGEN-ACTIVATED PROTEIN KINASE KINASE KINASE 20-RELATED"/>
    <property type="match status" value="1"/>
</dbReference>
<dbReference type="EC" id="2.7.11.1" evidence="1"/>